<sequence>MTSPSTTSPSTPPPGLGRRSTDTSPATRLTTSAQCVRCRALAAISSRARNGMVSVGSLPSRSANSRAEP</sequence>
<name>A0A2I1P840_9MICO</name>
<dbReference type="Proteomes" id="UP000234206">
    <property type="component" value="Unassembled WGS sequence"/>
</dbReference>
<comment type="caution">
    <text evidence="2">The sequence shown here is derived from an EMBL/GenBank/DDBJ whole genome shotgun (WGS) entry which is preliminary data.</text>
</comment>
<feature type="region of interest" description="Disordered" evidence="1">
    <location>
        <begin position="47"/>
        <end position="69"/>
    </location>
</feature>
<feature type="region of interest" description="Disordered" evidence="1">
    <location>
        <begin position="1"/>
        <end position="30"/>
    </location>
</feature>
<protein>
    <submittedName>
        <fullName evidence="2">Uncharacterized protein</fullName>
    </submittedName>
</protein>
<dbReference type="EMBL" id="PKIZ01000031">
    <property type="protein sequence ID" value="PKZ40797.1"/>
    <property type="molecule type" value="Genomic_DNA"/>
</dbReference>
<evidence type="ECO:0000256" key="1">
    <source>
        <dbReference type="SAM" id="MobiDB-lite"/>
    </source>
</evidence>
<dbReference type="AlphaFoldDB" id="A0A2I1P840"/>
<accession>A0A2I1P840</accession>
<proteinExistence type="predicted"/>
<evidence type="ECO:0000313" key="2">
    <source>
        <dbReference type="EMBL" id="PKZ40797.1"/>
    </source>
</evidence>
<evidence type="ECO:0000313" key="3">
    <source>
        <dbReference type="Proteomes" id="UP000234206"/>
    </source>
</evidence>
<feature type="compositionally biased region" description="Polar residues" evidence="1">
    <location>
        <begin position="57"/>
        <end position="69"/>
    </location>
</feature>
<keyword evidence="3" id="KW-1185">Reference proteome</keyword>
<gene>
    <name evidence="2" type="ORF">CYJ76_11200</name>
</gene>
<organism evidence="2 3">
    <name type="scientific">Kytococcus schroeteri</name>
    <dbReference type="NCBI Taxonomy" id="138300"/>
    <lineage>
        <taxon>Bacteria</taxon>
        <taxon>Bacillati</taxon>
        <taxon>Actinomycetota</taxon>
        <taxon>Actinomycetes</taxon>
        <taxon>Micrococcales</taxon>
        <taxon>Kytococcaceae</taxon>
        <taxon>Kytococcus</taxon>
    </lineage>
</organism>
<reference evidence="2 3" key="1">
    <citation type="submission" date="2017-12" db="EMBL/GenBank/DDBJ databases">
        <title>Phylogenetic diversity of female urinary microbiome.</title>
        <authorList>
            <person name="Thomas-White K."/>
            <person name="Wolfe A.J."/>
        </authorList>
    </citation>
    <scope>NUCLEOTIDE SEQUENCE [LARGE SCALE GENOMIC DNA]</scope>
    <source>
        <strain evidence="2 3">UMB1298</strain>
    </source>
</reference>